<dbReference type="Pfam" id="PF00858">
    <property type="entry name" value="ASC"/>
    <property type="match status" value="1"/>
</dbReference>
<evidence type="ECO:0000313" key="15">
    <source>
        <dbReference type="Proteomes" id="UP001107558"/>
    </source>
</evidence>
<comment type="similarity">
    <text evidence="2 12">Belongs to the amiloride-sensitive sodium channel (TC 1.A.6) family.</text>
</comment>
<keyword evidence="3 12" id="KW-0813">Transport</keyword>
<dbReference type="PANTHER" id="PTHR11690">
    <property type="entry name" value="AMILORIDE-SENSITIVE SODIUM CHANNEL-RELATED"/>
    <property type="match status" value="1"/>
</dbReference>
<protein>
    <submittedName>
        <fullName evidence="14">Uncharacterized protein</fullName>
    </submittedName>
</protein>
<name>A0A9J6C355_POLVA</name>
<reference evidence="14" key="1">
    <citation type="submission" date="2021-03" db="EMBL/GenBank/DDBJ databases">
        <title>Chromosome level genome of the anhydrobiotic midge Polypedilum vanderplanki.</title>
        <authorList>
            <person name="Yoshida Y."/>
            <person name="Kikawada T."/>
            <person name="Gusev O."/>
        </authorList>
    </citation>
    <scope>NUCLEOTIDE SEQUENCE</scope>
    <source>
        <strain evidence="14">NIAS01</strain>
        <tissue evidence="14">Whole body or cell culture</tissue>
    </source>
</reference>
<keyword evidence="15" id="KW-1185">Reference proteome</keyword>
<evidence type="ECO:0000256" key="1">
    <source>
        <dbReference type="ARBA" id="ARBA00004141"/>
    </source>
</evidence>
<evidence type="ECO:0000256" key="2">
    <source>
        <dbReference type="ARBA" id="ARBA00007193"/>
    </source>
</evidence>
<evidence type="ECO:0000256" key="9">
    <source>
        <dbReference type="ARBA" id="ARBA00023136"/>
    </source>
</evidence>
<evidence type="ECO:0000256" key="13">
    <source>
        <dbReference type="SAM" id="Phobius"/>
    </source>
</evidence>
<accession>A0A9J6C355</accession>
<keyword evidence="10 12" id="KW-0739">Sodium transport</keyword>
<comment type="subcellular location">
    <subcellularLocation>
        <location evidence="1">Membrane</location>
        <topology evidence="1">Multi-pass membrane protein</topology>
    </subcellularLocation>
</comment>
<comment type="caution">
    <text evidence="14">The sequence shown here is derived from an EMBL/GenBank/DDBJ whole genome shotgun (WGS) entry which is preliminary data.</text>
</comment>
<dbReference type="EMBL" id="JADBJN010000002">
    <property type="protein sequence ID" value="KAG5675950.1"/>
    <property type="molecule type" value="Genomic_DNA"/>
</dbReference>
<evidence type="ECO:0000256" key="3">
    <source>
        <dbReference type="ARBA" id="ARBA00022448"/>
    </source>
</evidence>
<dbReference type="OrthoDB" id="6628406at2759"/>
<dbReference type="Gene3D" id="1.10.287.820">
    <property type="entry name" value="Acid-sensing ion channel domain"/>
    <property type="match status" value="1"/>
</dbReference>
<dbReference type="PRINTS" id="PR01078">
    <property type="entry name" value="AMINACHANNEL"/>
</dbReference>
<dbReference type="PANTHER" id="PTHR11690:SF288">
    <property type="entry name" value="AMILORIDE-SENSITIVE NA+ CHANNEL-RELATED"/>
    <property type="match status" value="1"/>
</dbReference>
<evidence type="ECO:0000256" key="5">
    <source>
        <dbReference type="ARBA" id="ARBA00022692"/>
    </source>
</evidence>
<keyword evidence="11 12" id="KW-0407">Ion channel</keyword>
<evidence type="ECO:0000256" key="11">
    <source>
        <dbReference type="ARBA" id="ARBA00023303"/>
    </source>
</evidence>
<keyword evidence="7" id="KW-0915">Sodium</keyword>
<keyword evidence="5 12" id="KW-0812">Transmembrane</keyword>
<organism evidence="14 15">
    <name type="scientific">Polypedilum vanderplanki</name>
    <name type="common">Sleeping chironomid midge</name>
    <dbReference type="NCBI Taxonomy" id="319348"/>
    <lineage>
        <taxon>Eukaryota</taxon>
        <taxon>Metazoa</taxon>
        <taxon>Ecdysozoa</taxon>
        <taxon>Arthropoda</taxon>
        <taxon>Hexapoda</taxon>
        <taxon>Insecta</taxon>
        <taxon>Pterygota</taxon>
        <taxon>Neoptera</taxon>
        <taxon>Endopterygota</taxon>
        <taxon>Diptera</taxon>
        <taxon>Nematocera</taxon>
        <taxon>Chironomoidea</taxon>
        <taxon>Chironomidae</taxon>
        <taxon>Chironominae</taxon>
        <taxon>Polypedilum</taxon>
        <taxon>Polypedilum</taxon>
    </lineage>
</organism>
<evidence type="ECO:0000256" key="8">
    <source>
        <dbReference type="ARBA" id="ARBA00023065"/>
    </source>
</evidence>
<proteinExistence type="inferred from homology"/>
<dbReference type="InterPro" id="IPR001873">
    <property type="entry name" value="ENaC"/>
</dbReference>
<feature type="transmembrane region" description="Helical" evidence="13">
    <location>
        <begin position="449"/>
        <end position="473"/>
    </location>
</feature>
<dbReference type="GO" id="GO:0015280">
    <property type="term" value="F:ligand-gated sodium channel activity"/>
    <property type="evidence" value="ECO:0007669"/>
    <property type="project" value="TreeGrafter"/>
</dbReference>
<evidence type="ECO:0000256" key="12">
    <source>
        <dbReference type="RuleBase" id="RU000679"/>
    </source>
</evidence>
<keyword evidence="4 12" id="KW-0894">Sodium channel</keyword>
<evidence type="ECO:0000313" key="14">
    <source>
        <dbReference type="EMBL" id="KAG5675950.1"/>
    </source>
</evidence>
<dbReference type="AlphaFoldDB" id="A0A9J6C355"/>
<sequence>MLGKLITALDKFLFSNLKTINNNCVRWLFKLTWIIAVGFSLSGLLFYSKQAYNKWHNTPDISISIKSIPSRDIPFPAITICQPLVPTQILNGASIYYYFQDRNTEKIKSNLSSEFYNYLPIAVQTCLLQFASIALLKIGTNRTETNFMKLLKNAKYNFIFRHCEFRNLTLSCDNLLTQTLTDFGFCYTFNMQKYFEIFQAEILSDDFDFYKNEIRNESNNTNIQFVSRIRAEKKNSFGVLFEFRGKVQYCRHIGHNLKLIIHKPNEIPTIFHDSYFVEILRYKYFFINAKVNVINKNLHDYSTEIRQCYFEGEKKLKFFKNYSKALCEFECLTNYTLRICGCTKFNMPRENNTKVCDLDKVQCYQNIKELWPNINESSSDVSEDCKCLKPCTDIEYNFEVEKETIKSTNRIFSYDGTYFHTSFKNHVIDEHTKYVVYTIQNFIADCGGLIGLFLGFSLLSIYEIVCDFFVFSIKSISNRNFEKSIKSKNLFEKKILKNIQVI</sequence>
<keyword evidence="6 13" id="KW-1133">Transmembrane helix</keyword>
<evidence type="ECO:0000256" key="7">
    <source>
        <dbReference type="ARBA" id="ARBA00023053"/>
    </source>
</evidence>
<evidence type="ECO:0000256" key="4">
    <source>
        <dbReference type="ARBA" id="ARBA00022461"/>
    </source>
</evidence>
<gene>
    <name evidence="14" type="ORF">PVAND_005807</name>
</gene>
<keyword evidence="9 13" id="KW-0472">Membrane</keyword>
<dbReference type="Gene3D" id="1.10.287.770">
    <property type="entry name" value="YojJ-like"/>
    <property type="match status" value="1"/>
</dbReference>
<keyword evidence="8 12" id="KW-0406">Ion transport</keyword>
<evidence type="ECO:0000256" key="10">
    <source>
        <dbReference type="ARBA" id="ARBA00023201"/>
    </source>
</evidence>
<dbReference type="Proteomes" id="UP001107558">
    <property type="component" value="Chromosome 2"/>
</dbReference>
<evidence type="ECO:0000256" key="6">
    <source>
        <dbReference type="ARBA" id="ARBA00022989"/>
    </source>
</evidence>
<dbReference type="GO" id="GO:0005886">
    <property type="term" value="C:plasma membrane"/>
    <property type="evidence" value="ECO:0007669"/>
    <property type="project" value="TreeGrafter"/>
</dbReference>